<dbReference type="Proteomes" id="UP001259347">
    <property type="component" value="Unassembled WGS sequence"/>
</dbReference>
<keyword evidence="5" id="KW-0482">Metalloprotease</keyword>
<accession>A0ABU1SF72</accession>
<proteinExistence type="inferred from homology"/>
<evidence type="ECO:0000256" key="4">
    <source>
        <dbReference type="ARBA" id="ARBA00022833"/>
    </source>
</evidence>
<name>A0ABU1SF72_9MICO</name>
<dbReference type="InterPro" id="IPR050626">
    <property type="entry name" value="Peptidase_M16"/>
</dbReference>
<evidence type="ECO:0000256" key="2">
    <source>
        <dbReference type="ARBA" id="ARBA00022670"/>
    </source>
</evidence>
<dbReference type="SUPFAM" id="SSF63411">
    <property type="entry name" value="LuxS/MPP-like metallohydrolase"/>
    <property type="match status" value="1"/>
</dbReference>
<dbReference type="PANTHER" id="PTHR43690">
    <property type="entry name" value="NARDILYSIN"/>
    <property type="match status" value="1"/>
</dbReference>
<evidence type="ECO:0000256" key="1">
    <source>
        <dbReference type="ARBA" id="ARBA00007261"/>
    </source>
</evidence>
<sequence length="410" mass="44886">MKKMMSDENLRSISVRGLANGARTVVVHDPRAKNCTVVLAVAAGMRHERPGQEGMMHLLEHVIYQDSERILATDRQYQLERSGAVLGGHTHMDYSEYYETAAPDDLLQMVGRLDDQVFAPAFEPGQIRTQVHGVAEERTRRLGAAPGGVLPWPHLTQRLWLDWPNRHDGTGDLDLLERATPATLQKLHQHHYRRANAVLVVFTPIASELVHEGIESIFGAVDRLGRPTDQLALRGVPAGIDQDVRIQSESPTGRRLQAVRLADSLEITDLVLGEQLAAAALRGQQSIDASAGLFGPGDLAHDDLFVIVDDSGLALDAEDRFQALPTISGEMLDQAIAGAAFRVEKLIHDDEHATRTIARDLLLRGDVAFSEKFVSKLSALIGKPEHARELLDSASCRLAAQPAVSITLDP</sequence>
<keyword evidence="4" id="KW-0862">Zinc</keyword>
<evidence type="ECO:0000313" key="7">
    <source>
        <dbReference type="EMBL" id="MDR6867918.1"/>
    </source>
</evidence>
<organism evidence="7 8">
    <name type="scientific">Microbacterium resistens</name>
    <dbReference type="NCBI Taxonomy" id="156977"/>
    <lineage>
        <taxon>Bacteria</taxon>
        <taxon>Bacillati</taxon>
        <taxon>Actinomycetota</taxon>
        <taxon>Actinomycetes</taxon>
        <taxon>Micrococcales</taxon>
        <taxon>Microbacteriaceae</taxon>
        <taxon>Microbacterium</taxon>
    </lineage>
</organism>
<gene>
    <name evidence="7" type="ORF">J2Y69_002526</name>
</gene>
<comment type="similarity">
    <text evidence="1">Belongs to the peptidase M16 family.</text>
</comment>
<evidence type="ECO:0000313" key="8">
    <source>
        <dbReference type="Proteomes" id="UP001259347"/>
    </source>
</evidence>
<reference evidence="7 8" key="1">
    <citation type="submission" date="2023-07" db="EMBL/GenBank/DDBJ databases">
        <title>Sorghum-associated microbial communities from plants grown in Nebraska, USA.</title>
        <authorList>
            <person name="Schachtman D."/>
        </authorList>
    </citation>
    <scope>NUCLEOTIDE SEQUENCE [LARGE SCALE GENOMIC DNA]</scope>
    <source>
        <strain evidence="7 8">2980</strain>
    </source>
</reference>
<dbReference type="InterPro" id="IPR011765">
    <property type="entry name" value="Pept_M16_N"/>
</dbReference>
<feature type="domain" description="Peptidase M16 N-terminal" evidence="6">
    <location>
        <begin position="24"/>
        <end position="138"/>
    </location>
</feature>
<dbReference type="Pfam" id="PF00675">
    <property type="entry name" value="Peptidase_M16"/>
    <property type="match status" value="1"/>
</dbReference>
<protein>
    <submittedName>
        <fullName evidence="7">Zn-dependent peptidase</fullName>
    </submittedName>
</protein>
<keyword evidence="3" id="KW-0378">Hydrolase</keyword>
<comment type="caution">
    <text evidence="7">The sequence shown here is derived from an EMBL/GenBank/DDBJ whole genome shotgun (WGS) entry which is preliminary data.</text>
</comment>
<evidence type="ECO:0000256" key="3">
    <source>
        <dbReference type="ARBA" id="ARBA00022801"/>
    </source>
</evidence>
<evidence type="ECO:0000259" key="6">
    <source>
        <dbReference type="Pfam" id="PF00675"/>
    </source>
</evidence>
<keyword evidence="2" id="KW-0645">Protease</keyword>
<evidence type="ECO:0000256" key="5">
    <source>
        <dbReference type="ARBA" id="ARBA00023049"/>
    </source>
</evidence>
<keyword evidence="8" id="KW-1185">Reference proteome</keyword>
<dbReference type="InterPro" id="IPR011249">
    <property type="entry name" value="Metalloenz_LuxS/M16"/>
</dbReference>
<dbReference type="Gene3D" id="3.30.830.10">
    <property type="entry name" value="Metalloenzyme, LuxS/M16 peptidase-like"/>
    <property type="match status" value="1"/>
</dbReference>
<dbReference type="EMBL" id="JAVDUM010000011">
    <property type="protein sequence ID" value="MDR6867918.1"/>
    <property type="molecule type" value="Genomic_DNA"/>
</dbReference>
<dbReference type="PANTHER" id="PTHR43690:SF17">
    <property type="entry name" value="PROTEIN YHJJ"/>
    <property type="match status" value="1"/>
</dbReference>